<feature type="transmembrane region" description="Helical" evidence="1">
    <location>
        <begin position="90"/>
        <end position="107"/>
    </location>
</feature>
<keyword evidence="1" id="KW-0472">Membrane</keyword>
<comment type="caution">
    <text evidence="2">The sequence shown here is derived from an EMBL/GenBank/DDBJ whole genome shotgun (WGS) entry which is preliminary data.</text>
</comment>
<reference evidence="2 3" key="1">
    <citation type="submission" date="2019-07" db="EMBL/GenBank/DDBJ databases">
        <title>Genomics analysis of Aphanomyces spp. identifies a new class of oomycete effector associated with host adaptation.</title>
        <authorList>
            <person name="Gaulin E."/>
        </authorList>
    </citation>
    <scope>NUCLEOTIDE SEQUENCE [LARGE SCALE GENOMIC DNA]</scope>
    <source>
        <strain evidence="2 3">ATCC 201684</strain>
    </source>
</reference>
<evidence type="ECO:0000313" key="3">
    <source>
        <dbReference type="Proteomes" id="UP000481153"/>
    </source>
</evidence>
<sequence length="122" mass="14080">MEVKWVHVESSRRIPRGNNRVQWTKYELHDVGNESSLPLLRRRHNGVSSHHTKHHNSKLSDMALPGTTSHSMRFHRAGYLSHKNLDAECFGVALFLLFLVLYGVFALKVKQESHRVEPVQCV</sequence>
<keyword evidence="3" id="KW-1185">Reference proteome</keyword>
<evidence type="ECO:0000256" key="1">
    <source>
        <dbReference type="SAM" id="Phobius"/>
    </source>
</evidence>
<evidence type="ECO:0000313" key="2">
    <source>
        <dbReference type="EMBL" id="KAF0721757.1"/>
    </source>
</evidence>
<dbReference type="Proteomes" id="UP000481153">
    <property type="component" value="Unassembled WGS sequence"/>
</dbReference>
<accession>A0A6G0W4U8</accession>
<name>A0A6G0W4U8_9STRA</name>
<keyword evidence="1" id="KW-0812">Transmembrane</keyword>
<organism evidence="2 3">
    <name type="scientific">Aphanomyces euteiches</name>
    <dbReference type="NCBI Taxonomy" id="100861"/>
    <lineage>
        <taxon>Eukaryota</taxon>
        <taxon>Sar</taxon>
        <taxon>Stramenopiles</taxon>
        <taxon>Oomycota</taxon>
        <taxon>Saprolegniomycetes</taxon>
        <taxon>Saprolegniales</taxon>
        <taxon>Verrucalvaceae</taxon>
        <taxon>Aphanomyces</taxon>
    </lineage>
</organism>
<keyword evidence="1" id="KW-1133">Transmembrane helix</keyword>
<gene>
    <name evidence="2" type="ORF">Ae201684_018935</name>
</gene>
<dbReference type="VEuPathDB" id="FungiDB:AeMF1_020442"/>
<proteinExistence type="predicted"/>
<dbReference type="AlphaFoldDB" id="A0A6G0W4U8"/>
<dbReference type="EMBL" id="VJMJ01000367">
    <property type="protein sequence ID" value="KAF0721757.1"/>
    <property type="molecule type" value="Genomic_DNA"/>
</dbReference>
<protein>
    <submittedName>
        <fullName evidence="2">Uncharacterized protein</fullName>
    </submittedName>
</protein>